<accession>M1PGB2</accession>
<dbReference type="InterPro" id="IPR036770">
    <property type="entry name" value="Ankyrin_rpt-contain_sf"/>
</dbReference>
<dbReference type="InterPro" id="IPR002110">
    <property type="entry name" value="Ankyrin_rpt"/>
</dbReference>
<sequence>MSELNIIDIVETENYSQFKKYIESKTKIDSVKKYDMRIYYEYKRIFDELNDIISINKEDFIDKLYNLLNLQNDYVIDCFILFCLENNFCDVLKRLVDLGADLNTPNAFPNLGLAYCTSYNNVKNNNELFECVKLLLDNGIVSGIEIAFKNCCTDNNKNLCELIMNYGYVPNQLDPNIKNCISHCIRNDHLEIFQMFLDLGFDINFSDDQIINAISNAIKYRKINILTLLIDNGLIIDDTNSSIIESIHHIIKVYVMHSLESNINYWCTDNERIERINIIKILNLLIKNGVNLDNILKISNEKNLKYSEDEDVVRILENTNIGVSSLIKILLQ</sequence>
<reference evidence="1 2" key="1">
    <citation type="submission" date="2012-10" db="EMBL/GenBank/DDBJ databases">
        <title>Complete genome sequence of Moumouvirus goulette.</title>
        <authorList>
            <person name="Fournous G."/>
            <person name="Bougalmi M."/>
            <person name="Colson P."/>
        </authorList>
    </citation>
    <scope>NUCLEOTIDE SEQUENCE [LARGE SCALE GENOMIC DNA]</scope>
</reference>
<dbReference type="SMART" id="SM00248">
    <property type="entry name" value="ANK"/>
    <property type="match status" value="4"/>
</dbReference>
<proteinExistence type="predicted"/>
<gene>
    <name evidence="1" type="ORF">glt_00214</name>
</gene>
<dbReference type="EMBL" id="KC008572">
    <property type="protein sequence ID" value="AGF85023.1"/>
    <property type="molecule type" value="Genomic_DNA"/>
</dbReference>
<dbReference type="SUPFAM" id="SSF48403">
    <property type="entry name" value="Ankyrin repeat"/>
    <property type="match status" value="1"/>
</dbReference>
<evidence type="ECO:0000313" key="2">
    <source>
        <dbReference type="Proteomes" id="UP000241071"/>
    </source>
</evidence>
<keyword evidence="2" id="KW-1185">Reference proteome</keyword>
<dbReference type="Gene3D" id="1.25.40.20">
    <property type="entry name" value="Ankyrin repeat-containing domain"/>
    <property type="match status" value="1"/>
</dbReference>
<name>M1PGB2_9VIRU</name>
<dbReference type="Proteomes" id="UP000241071">
    <property type="component" value="Segment"/>
</dbReference>
<evidence type="ECO:0000313" key="1">
    <source>
        <dbReference type="EMBL" id="AGF85023.1"/>
    </source>
</evidence>
<organism evidence="1 2">
    <name type="scientific">Moumouvirus goulette</name>
    <dbReference type="NCBI Taxonomy" id="1247379"/>
    <lineage>
        <taxon>Viruses</taxon>
        <taxon>Varidnaviria</taxon>
        <taxon>Bamfordvirae</taxon>
        <taxon>Nucleocytoviricota</taxon>
        <taxon>Megaviricetes</taxon>
        <taxon>Imitervirales</taxon>
        <taxon>Mimiviridae</taxon>
        <taxon>Megamimivirinae</taxon>
        <taxon>Moumouvirus</taxon>
        <taxon>Moumouvirus goulettemassiliense</taxon>
    </lineage>
</organism>
<protein>
    <submittedName>
        <fullName evidence="1">Repeat protein</fullName>
    </submittedName>
</protein>